<dbReference type="Pfam" id="PF10431">
    <property type="entry name" value="ClpB_D2-small"/>
    <property type="match status" value="1"/>
</dbReference>
<dbReference type="InterPro" id="IPR001270">
    <property type="entry name" value="ClpA/B"/>
</dbReference>
<dbReference type="Pfam" id="PF07724">
    <property type="entry name" value="AAA_2"/>
    <property type="match status" value="1"/>
</dbReference>
<dbReference type="InterPro" id="IPR050130">
    <property type="entry name" value="ClpA_ClpB"/>
</dbReference>
<keyword evidence="1" id="KW-0547">Nucleotide-binding</keyword>
<evidence type="ECO:0000256" key="2">
    <source>
        <dbReference type="ARBA" id="ARBA00022840"/>
    </source>
</evidence>
<dbReference type="SMART" id="SM01086">
    <property type="entry name" value="ClpB_D2-small"/>
    <property type="match status" value="1"/>
</dbReference>
<dbReference type="CDD" id="cd19499">
    <property type="entry name" value="RecA-like_ClpB_Hsp104-like"/>
    <property type="match status" value="1"/>
</dbReference>
<gene>
    <name evidence="6" type="ORF">ACFQDI_23970</name>
</gene>
<proteinExistence type="predicted"/>
<dbReference type="Proteomes" id="UP001596052">
    <property type="component" value="Unassembled WGS sequence"/>
</dbReference>
<dbReference type="SUPFAM" id="SSF52540">
    <property type="entry name" value="P-loop containing nucleoside triphosphate hydrolases"/>
    <property type="match status" value="2"/>
</dbReference>
<feature type="domain" description="AAA+ ATPase" evidence="4">
    <location>
        <begin position="508"/>
        <end position="676"/>
    </location>
</feature>
<accession>A0ABW0KWL5</accession>
<dbReference type="InterPro" id="IPR003593">
    <property type="entry name" value="AAA+_ATPase"/>
</dbReference>
<evidence type="ECO:0000256" key="3">
    <source>
        <dbReference type="ARBA" id="ARBA00023186"/>
    </source>
</evidence>
<dbReference type="Pfam" id="PF00004">
    <property type="entry name" value="AAA"/>
    <property type="match status" value="1"/>
</dbReference>
<dbReference type="PRINTS" id="PR00300">
    <property type="entry name" value="CLPPROTEASEA"/>
</dbReference>
<name>A0ABW0KWL5_9BACT</name>
<dbReference type="EMBL" id="JBHSMQ010000014">
    <property type="protein sequence ID" value="MFC5457948.1"/>
    <property type="molecule type" value="Genomic_DNA"/>
</dbReference>
<feature type="domain" description="Clp ATPase C-terminal" evidence="5">
    <location>
        <begin position="675"/>
        <end position="766"/>
    </location>
</feature>
<sequence>MTITLPIYVEEHPRGSGEAPLFVVRPLQQDEPVRKSEKLQRALTQLQTDLHARLLEMSRETRHDELARWCLLPEYESTTLDLRIELKSGSHHRRFFMVGYEGLGRRLWFTPKLPGLHFEVLKDQRLNERAAEVLTHHFRELEKNGDAVDLDDHALPTPGKARLTLIEVKVKPVLNALKKKTSERSSIFGGDDARLDGEAELRKTGRLLNTLYPDDLPRAVGRDAVVADLARWLRLPDKRAILLVGPRQVGKTAVVQEFVWRMMADKEWTRRRNVWRVSPMRLISGMSHVGQWQKRVQAICDHVERSDAVLCLEDLPSLFTAGKSANSDMNVAQLLKLRLEKRSMRVLAEITPESWRVLQERDRALADLFHVLPVPEPAEADTLRILVSVARELEREHDCSFALDVVPTSYELHRRFAGDAAFPGKAASFMHRLAVKHAGKPCDRSAVLEEFRERSGLQLSMLDNSQALDRDSIVQALQKQVSGQDPVLHAFADVLLQLKARLNDPRRPLAAFLLLGPTGVGKTQCAKALAQHLFGHEDRLLRFDMNEMVDASAVLRLTGTPAKPDGLLTGAIRRQPFSVVLLDEIEKAAPEVFDMLLGVLDEGRLSDALGRVADFTSSVILLTSNLGVKEAGSRIGFSGDAQETELEASYIKAAERFFRPEFFNRLDRVLPFRELTREHLSAITSRLLAEVLKRDGLRQRQCLFSFTSAAAERLAELGHHPQLGARALKRVIEREVAQPLAAELAARMPGMPLRMELRCAGGRFSLHTQTLQPVPRQVYWPERLSREDVDKNTVLDAAHDALDRLSDQIELHAPKGTVELSALTAAQERYYHCREQVKKVERLLSAAEASMNAKPSRQSRAMSVSRARPVKILVRQYFSGNPRFDRERDAELHESQLAEIEAGEHDIIETPLFAALRELSLLELMASEPYQDEAVSWVIRGQGVQSLLMALEFRKQVQTLLSSHWGTAVKLLPDSSESHEPFQIGLEAAGLNVAHLLQPLTGTWLLNDAEGTLHILTVGMEPNAPEEAAAQEVPLVMTLMRDRRLLCHRTGLLLAEDADAEAFRAFHLPALPLPAELLGLLQPQT</sequence>
<evidence type="ECO:0000313" key="6">
    <source>
        <dbReference type="EMBL" id="MFC5457948.1"/>
    </source>
</evidence>
<protein>
    <submittedName>
        <fullName evidence="6">AAA family ATPase</fullName>
    </submittedName>
</protein>
<evidence type="ECO:0000259" key="5">
    <source>
        <dbReference type="SMART" id="SM01086"/>
    </source>
</evidence>
<dbReference type="PANTHER" id="PTHR11638">
    <property type="entry name" value="ATP-DEPENDENT CLP PROTEASE"/>
    <property type="match status" value="1"/>
</dbReference>
<evidence type="ECO:0000313" key="7">
    <source>
        <dbReference type="Proteomes" id="UP001596052"/>
    </source>
</evidence>
<organism evidence="6 7">
    <name type="scientific">Prosthecobacter fluviatilis</name>
    <dbReference type="NCBI Taxonomy" id="445931"/>
    <lineage>
        <taxon>Bacteria</taxon>
        <taxon>Pseudomonadati</taxon>
        <taxon>Verrucomicrobiota</taxon>
        <taxon>Verrucomicrobiia</taxon>
        <taxon>Verrucomicrobiales</taxon>
        <taxon>Verrucomicrobiaceae</taxon>
        <taxon>Prosthecobacter</taxon>
    </lineage>
</organism>
<dbReference type="InterPro" id="IPR019489">
    <property type="entry name" value="Clp_ATPase_C"/>
</dbReference>
<evidence type="ECO:0000259" key="4">
    <source>
        <dbReference type="SMART" id="SM00382"/>
    </source>
</evidence>
<feature type="domain" description="AAA+ ATPase" evidence="4">
    <location>
        <begin position="237"/>
        <end position="501"/>
    </location>
</feature>
<dbReference type="Gene3D" id="3.40.50.300">
    <property type="entry name" value="P-loop containing nucleotide triphosphate hydrolases"/>
    <property type="match status" value="2"/>
</dbReference>
<keyword evidence="3" id="KW-0143">Chaperone</keyword>
<dbReference type="PANTHER" id="PTHR11638:SF18">
    <property type="entry name" value="HEAT SHOCK PROTEIN 104"/>
    <property type="match status" value="1"/>
</dbReference>
<reference evidence="7" key="1">
    <citation type="journal article" date="2019" name="Int. J. Syst. Evol. Microbiol.">
        <title>The Global Catalogue of Microorganisms (GCM) 10K type strain sequencing project: providing services to taxonomists for standard genome sequencing and annotation.</title>
        <authorList>
            <consortium name="The Broad Institute Genomics Platform"/>
            <consortium name="The Broad Institute Genome Sequencing Center for Infectious Disease"/>
            <person name="Wu L."/>
            <person name="Ma J."/>
        </authorList>
    </citation>
    <scope>NUCLEOTIDE SEQUENCE [LARGE SCALE GENOMIC DNA]</scope>
    <source>
        <strain evidence="7">CGMCC 4.1469</strain>
    </source>
</reference>
<dbReference type="RefSeq" id="WP_377171798.1">
    <property type="nucleotide sequence ID" value="NZ_JBHSMQ010000014.1"/>
</dbReference>
<comment type="caution">
    <text evidence="6">The sequence shown here is derived from an EMBL/GenBank/DDBJ whole genome shotgun (WGS) entry which is preliminary data.</text>
</comment>
<keyword evidence="7" id="KW-1185">Reference proteome</keyword>
<dbReference type="Gene3D" id="1.10.8.60">
    <property type="match status" value="1"/>
</dbReference>
<dbReference type="InterPro" id="IPR027417">
    <property type="entry name" value="P-loop_NTPase"/>
</dbReference>
<evidence type="ECO:0000256" key="1">
    <source>
        <dbReference type="ARBA" id="ARBA00022741"/>
    </source>
</evidence>
<dbReference type="SMART" id="SM00382">
    <property type="entry name" value="AAA"/>
    <property type="match status" value="2"/>
</dbReference>
<dbReference type="InterPro" id="IPR003959">
    <property type="entry name" value="ATPase_AAA_core"/>
</dbReference>
<keyword evidence="2" id="KW-0067">ATP-binding</keyword>